<evidence type="ECO:0000313" key="2">
    <source>
        <dbReference type="EMBL" id="TWI91829.1"/>
    </source>
</evidence>
<dbReference type="EMBL" id="VLLG01000002">
    <property type="protein sequence ID" value="TWI91829.1"/>
    <property type="molecule type" value="Genomic_DNA"/>
</dbReference>
<feature type="transmembrane region" description="Helical" evidence="1">
    <location>
        <begin position="107"/>
        <end position="125"/>
    </location>
</feature>
<keyword evidence="1" id="KW-1133">Transmembrane helix</keyword>
<dbReference type="OrthoDB" id="9786064at2"/>
<feature type="transmembrane region" description="Helical" evidence="1">
    <location>
        <begin position="29"/>
        <end position="51"/>
    </location>
</feature>
<feature type="transmembrane region" description="Helical" evidence="1">
    <location>
        <begin position="184"/>
        <end position="203"/>
    </location>
</feature>
<keyword evidence="3" id="KW-1185">Reference proteome</keyword>
<gene>
    <name evidence="2" type="ORF">LX66_1210</name>
</gene>
<evidence type="ECO:0000313" key="3">
    <source>
        <dbReference type="Proteomes" id="UP000316778"/>
    </source>
</evidence>
<evidence type="ECO:0000256" key="1">
    <source>
        <dbReference type="SAM" id="Phobius"/>
    </source>
</evidence>
<keyword evidence="1" id="KW-0472">Membrane</keyword>
<dbReference type="AlphaFoldDB" id="A0A562TE74"/>
<accession>A0A562TE74</accession>
<feature type="transmembrane region" description="Helical" evidence="1">
    <location>
        <begin position="131"/>
        <end position="155"/>
    </location>
</feature>
<reference evidence="2 3" key="1">
    <citation type="journal article" date="2013" name="Stand. Genomic Sci.">
        <title>Genomic Encyclopedia of Type Strains, Phase I: The one thousand microbial genomes (KMG-I) project.</title>
        <authorList>
            <person name="Kyrpides N.C."/>
            <person name="Woyke T."/>
            <person name="Eisen J.A."/>
            <person name="Garrity G."/>
            <person name="Lilburn T.G."/>
            <person name="Beck B.J."/>
            <person name="Whitman W.B."/>
            <person name="Hugenholtz P."/>
            <person name="Klenk H.P."/>
        </authorList>
    </citation>
    <scope>NUCLEOTIDE SEQUENCE [LARGE SCALE GENOMIC DNA]</scope>
    <source>
        <strain evidence="2 3">DSM 13484</strain>
    </source>
</reference>
<feature type="transmembrane region" description="Helical" evidence="1">
    <location>
        <begin position="210"/>
        <end position="229"/>
    </location>
</feature>
<protein>
    <recommendedName>
        <fullName evidence="4">PAP2 superfamily protein</fullName>
    </recommendedName>
</protein>
<proteinExistence type="predicted"/>
<dbReference type="Proteomes" id="UP000316778">
    <property type="component" value="Unassembled WGS sequence"/>
</dbReference>
<comment type="caution">
    <text evidence="2">The sequence shown here is derived from an EMBL/GenBank/DDBJ whole genome shotgun (WGS) entry which is preliminary data.</text>
</comment>
<dbReference type="RefSeq" id="WP_145710961.1">
    <property type="nucleotide sequence ID" value="NZ_BAAAFY010000001.1"/>
</dbReference>
<sequence>MENEPILHVRDLRQEQPLFSPAVRTVAQVISYLLHPLFIPTIITFLTVHALPEYFVNFKQDSIRFPYDKLYFRVISISLFFPLLTVMLSRALRFIDSFYLRTQRDRIIPYVASIIYYFWAFYTFIREGVSPAFYNAFFLGIFLAVIIAFIANIFIKISMHTIGWGGVIGFLLALMGGMQMNVTIPLVITFFVAGLVATARLVLSAHSSAEIYAGFGVGILSQLIAYLIVG</sequence>
<feature type="transmembrane region" description="Helical" evidence="1">
    <location>
        <begin position="162"/>
        <end position="178"/>
    </location>
</feature>
<evidence type="ECO:0008006" key="4">
    <source>
        <dbReference type="Google" id="ProtNLM"/>
    </source>
</evidence>
<feature type="transmembrane region" description="Helical" evidence="1">
    <location>
        <begin position="71"/>
        <end position="95"/>
    </location>
</feature>
<name>A0A562TE74_CHIJA</name>
<keyword evidence="1" id="KW-0812">Transmembrane</keyword>
<organism evidence="2 3">
    <name type="scientific">Chitinophaga japonensis</name>
    <name type="common">Flexibacter japonensis</name>
    <dbReference type="NCBI Taxonomy" id="104662"/>
    <lineage>
        <taxon>Bacteria</taxon>
        <taxon>Pseudomonadati</taxon>
        <taxon>Bacteroidota</taxon>
        <taxon>Chitinophagia</taxon>
        <taxon>Chitinophagales</taxon>
        <taxon>Chitinophagaceae</taxon>
        <taxon>Chitinophaga</taxon>
    </lineage>
</organism>